<sequence length="547" mass="63094">MIHKTLLYLILLSLTLSVSSCGEEARVLNSSEKKWLKDKDHITVAVFPYYPPYQFINESDNIDGILIEYLHLIEKKVNYTFEKKYYSDWNALLKDSKGKKVDIVLEMQETNYKRKYMNFYANFFESSFVLVVKKENNTNTKLNDFTKNKTIAVPKGYAIDDYLRENYPNINIKNYPDDITCLVNLQSGEVDGFIGPKAVVNYIITMNNFNDIKIVSKTHYNYEPSIAVDKDNKILNSIIHKSVNSISEEEESNIFDNWNFNVVKPFYKKSKFWKFLSLAILCILLSVSAIHFFLKYKINQKTIELQIAKEKAEKSSRMKTNFIQNISHEIRTPMNGIIGFSDLLKTDDITVEEQKEFTQIIVNSSNELITSVQNILEISGLESKHIKVRIEKTNLNNLLKELILFYTSKAQKKKLTIHHENDINSQQSLILVDKVKIKSILNNLIDNAIKFTNYGNIIIYSYIEDEKIIISIKDTGIGIKKDDQHIIFESFSQSEKEISKNFGGLGLGLSISKMNSELINGKISFFSKENKGSQFTLTIPYTPIEDA</sequence>
<keyword evidence="7" id="KW-1133">Transmembrane helix</keyword>
<dbReference type="SUPFAM" id="SSF47384">
    <property type="entry name" value="Homodimeric domain of signal transducing histidine kinase"/>
    <property type="match status" value="1"/>
</dbReference>
<keyword evidence="5" id="KW-0418">Kinase</keyword>
<evidence type="ECO:0000259" key="9">
    <source>
        <dbReference type="PROSITE" id="PS50109"/>
    </source>
</evidence>
<evidence type="ECO:0000256" key="1">
    <source>
        <dbReference type="ARBA" id="ARBA00000085"/>
    </source>
</evidence>
<evidence type="ECO:0000256" key="4">
    <source>
        <dbReference type="ARBA" id="ARBA00022679"/>
    </source>
</evidence>
<comment type="caution">
    <text evidence="10">The sequence shown here is derived from an EMBL/GenBank/DDBJ whole genome shotgun (WGS) entry which is preliminary data.</text>
</comment>
<feature type="chain" id="PRO_5046691589" description="histidine kinase" evidence="8">
    <location>
        <begin position="23"/>
        <end position="547"/>
    </location>
</feature>
<dbReference type="CDD" id="cd00082">
    <property type="entry name" value="HisKA"/>
    <property type="match status" value="1"/>
</dbReference>
<protein>
    <recommendedName>
        <fullName evidence="2">histidine kinase</fullName>
        <ecNumber evidence="2">2.7.13.3</ecNumber>
    </recommendedName>
</protein>
<evidence type="ECO:0000256" key="6">
    <source>
        <dbReference type="ARBA" id="ARBA00023012"/>
    </source>
</evidence>
<dbReference type="InterPro" id="IPR050736">
    <property type="entry name" value="Sensor_HK_Regulatory"/>
</dbReference>
<dbReference type="PANTHER" id="PTHR43711:SF26">
    <property type="entry name" value="SENSOR HISTIDINE KINASE RCSC"/>
    <property type="match status" value="1"/>
</dbReference>
<evidence type="ECO:0000256" key="2">
    <source>
        <dbReference type="ARBA" id="ARBA00012438"/>
    </source>
</evidence>
<dbReference type="SMART" id="SM00387">
    <property type="entry name" value="HATPase_c"/>
    <property type="match status" value="1"/>
</dbReference>
<evidence type="ECO:0000313" key="11">
    <source>
        <dbReference type="Proteomes" id="UP001500459"/>
    </source>
</evidence>
<dbReference type="PROSITE" id="PS50109">
    <property type="entry name" value="HIS_KIN"/>
    <property type="match status" value="1"/>
</dbReference>
<keyword evidence="8" id="KW-0732">Signal</keyword>
<dbReference type="SMART" id="SM00388">
    <property type="entry name" value="HisKA"/>
    <property type="match status" value="1"/>
</dbReference>
<dbReference type="SUPFAM" id="SSF53850">
    <property type="entry name" value="Periplasmic binding protein-like II"/>
    <property type="match status" value="1"/>
</dbReference>
<dbReference type="Gene3D" id="3.30.565.10">
    <property type="entry name" value="Histidine kinase-like ATPase, C-terminal domain"/>
    <property type="match status" value="1"/>
</dbReference>
<evidence type="ECO:0000313" key="10">
    <source>
        <dbReference type="EMBL" id="GAA3515905.1"/>
    </source>
</evidence>
<dbReference type="InterPro" id="IPR003594">
    <property type="entry name" value="HATPase_dom"/>
</dbReference>
<organism evidence="10 11">
    <name type="scientific">Aquimarina addita</name>
    <dbReference type="NCBI Taxonomy" id="870485"/>
    <lineage>
        <taxon>Bacteria</taxon>
        <taxon>Pseudomonadati</taxon>
        <taxon>Bacteroidota</taxon>
        <taxon>Flavobacteriia</taxon>
        <taxon>Flavobacteriales</taxon>
        <taxon>Flavobacteriaceae</taxon>
        <taxon>Aquimarina</taxon>
    </lineage>
</organism>
<dbReference type="CDD" id="cd16922">
    <property type="entry name" value="HATPase_EvgS-ArcB-TorS-like"/>
    <property type="match status" value="1"/>
</dbReference>
<dbReference type="SUPFAM" id="SSF55874">
    <property type="entry name" value="ATPase domain of HSP90 chaperone/DNA topoisomerase II/histidine kinase"/>
    <property type="match status" value="1"/>
</dbReference>
<reference evidence="11" key="1">
    <citation type="journal article" date="2019" name="Int. J. Syst. Evol. Microbiol.">
        <title>The Global Catalogue of Microorganisms (GCM) 10K type strain sequencing project: providing services to taxonomists for standard genome sequencing and annotation.</title>
        <authorList>
            <consortium name="The Broad Institute Genomics Platform"/>
            <consortium name="The Broad Institute Genome Sequencing Center for Infectious Disease"/>
            <person name="Wu L."/>
            <person name="Ma J."/>
        </authorList>
    </citation>
    <scope>NUCLEOTIDE SEQUENCE [LARGE SCALE GENOMIC DNA]</scope>
    <source>
        <strain evidence="11">JCM 17106</strain>
    </source>
</reference>
<dbReference type="EMBL" id="BAABCW010000015">
    <property type="protein sequence ID" value="GAA3515905.1"/>
    <property type="molecule type" value="Genomic_DNA"/>
</dbReference>
<keyword evidence="6" id="KW-0902">Two-component regulatory system</keyword>
<dbReference type="InterPro" id="IPR036097">
    <property type="entry name" value="HisK_dim/P_sf"/>
</dbReference>
<dbReference type="SMART" id="SM00062">
    <property type="entry name" value="PBPb"/>
    <property type="match status" value="1"/>
</dbReference>
<dbReference type="InterPro" id="IPR001638">
    <property type="entry name" value="Solute-binding_3/MltF_N"/>
</dbReference>
<evidence type="ECO:0000256" key="8">
    <source>
        <dbReference type="SAM" id="SignalP"/>
    </source>
</evidence>
<dbReference type="InterPro" id="IPR005467">
    <property type="entry name" value="His_kinase_dom"/>
</dbReference>
<dbReference type="Pfam" id="PF02518">
    <property type="entry name" value="HATPase_c"/>
    <property type="match status" value="1"/>
</dbReference>
<dbReference type="Pfam" id="PF00512">
    <property type="entry name" value="HisKA"/>
    <property type="match status" value="1"/>
</dbReference>
<dbReference type="CDD" id="cd01007">
    <property type="entry name" value="PBP2_BvgS_HisK_like"/>
    <property type="match status" value="1"/>
</dbReference>
<dbReference type="EC" id="2.7.13.3" evidence="2"/>
<dbReference type="Gene3D" id="1.10.287.130">
    <property type="match status" value="1"/>
</dbReference>
<comment type="catalytic activity">
    <reaction evidence="1">
        <text>ATP + protein L-histidine = ADP + protein N-phospho-L-histidine.</text>
        <dbReference type="EC" id="2.7.13.3"/>
    </reaction>
</comment>
<keyword evidence="7" id="KW-0812">Transmembrane</keyword>
<proteinExistence type="predicted"/>
<dbReference type="PRINTS" id="PR00344">
    <property type="entry name" value="BCTRLSENSOR"/>
</dbReference>
<keyword evidence="11" id="KW-1185">Reference proteome</keyword>
<evidence type="ECO:0000256" key="7">
    <source>
        <dbReference type="SAM" id="Phobius"/>
    </source>
</evidence>
<dbReference type="PANTHER" id="PTHR43711">
    <property type="entry name" value="TWO-COMPONENT HISTIDINE KINASE"/>
    <property type="match status" value="1"/>
</dbReference>
<evidence type="ECO:0000256" key="5">
    <source>
        <dbReference type="ARBA" id="ARBA00022777"/>
    </source>
</evidence>
<dbReference type="RefSeq" id="WP_344929213.1">
    <property type="nucleotide sequence ID" value="NZ_BAABCW010000015.1"/>
</dbReference>
<keyword evidence="4" id="KW-0808">Transferase</keyword>
<feature type="signal peptide" evidence="8">
    <location>
        <begin position="1"/>
        <end position="22"/>
    </location>
</feature>
<keyword evidence="3" id="KW-0597">Phosphoprotein</keyword>
<name>A0ABP6URQ1_9FLAO</name>
<dbReference type="InterPro" id="IPR036890">
    <property type="entry name" value="HATPase_C_sf"/>
</dbReference>
<keyword evidence="7" id="KW-0472">Membrane</keyword>
<accession>A0ABP6URQ1</accession>
<dbReference type="Pfam" id="PF00497">
    <property type="entry name" value="SBP_bac_3"/>
    <property type="match status" value="1"/>
</dbReference>
<dbReference type="InterPro" id="IPR004358">
    <property type="entry name" value="Sig_transdc_His_kin-like_C"/>
</dbReference>
<dbReference type="PROSITE" id="PS51257">
    <property type="entry name" value="PROKAR_LIPOPROTEIN"/>
    <property type="match status" value="1"/>
</dbReference>
<gene>
    <name evidence="10" type="ORF">GCM10022393_32370</name>
</gene>
<dbReference type="Proteomes" id="UP001500459">
    <property type="component" value="Unassembled WGS sequence"/>
</dbReference>
<dbReference type="Gene3D" id="3.40.190.10">
    <property type="entry name" value="Periplasmic binding protein-like II"/>
    <property type="match status" value="2"/>
</dbReference>
<feature type="domain" description="Histidine kinase" evidence="9">
    <location>
        <begin position="325"/>
        <end position="543"/>
    </location>
</feature>
<evidence type="ECO:0000256" key="3">
    <source>
        <dbReference type="ARBA" id="ARBA00022553"/>
    </source>
</evidence>
<dbReference type="InterPro" id="IPR003661">
    <property type="entry name" value="HisK_dim/P_dom"/>
</dbReference>
<feature type="transmembrane region" description="Helical" evidence="7">
    <location>
        <begin position="272"/>
        <end position="294"/>
    </location>
</feature>